<organism evidence="1 2">
    <name type="scientific">Hypoxylon rubiginosum</name>
    <dbReference type="NCBI Taxonomy" id="110542"/>
    <lineage>
        <taxon>Eukaryota</taxon>
        <taxon>Fungi</taxon>
        <taxon>Dikarya</taxon>
        <taxon>Ascomycota</taxon>
        <taxon>Pezizomycotina</taxon>
        <taxon>Sordariomycetes</taxon>
        <taxon>Xylariomycetidae</taxon>
        <taxon>Xylariales</taxon>
        <taxon>Hypoxylaceae</taxon>
        <taxon>Hypoxylon</taxon>
    </lineage>
</organism>
<reference evidence="1 2" key="1">
    <citation type="journal article" date="2022" name="New Phytol.">
        <title>Ecological generalism drives hyperdiversity of secondary metabolite gene clusters in xylarialean endophytes.</title>
        <authorList>
            <person name="Franco M.E.E."/>
            <person name="Wisecaver J.H."/>
            <person name="Arnold A.E."/>
            <person name="Ju Y.M."/>
            <person name="Slot J.C."/>
            <person name="Ahrendt S."/>
            <person name="Moore L.P."/>
            <person name="Eastman K.E."/>
            <person name="Scott K."/>
            <person name="Konkel Z."/>
            <person name="Mondo S.J."/>
            <person name="Kuo A."/>
            <person name="Hayes R.D."/>
            <person name="Haridas S."/>
            <person name="Andreopoulos B."/>
            <person name="Riley R."/>
            <person name="LaButti K."/>
            <person name="Pangilinan J."/>
            <person name="Lipzen A."/>
            <person name="Amirebrahimi M."/>
            <person name="Yan J."/>
            <person name="Adam C."/>
            <person name="Keymanesh K."/>
            <person name="Ng V."/>
            <person name="Louie K."/>
            <person name="Northen T."/>
            <person name="Drula E."/>
            <person name="Henrissat B."/>
            <person name="Hsieh H.M."/>
            <person name="Youens-Clark K."/>
            <person name="Lutzoni F."/>
            <person name="Miadlikowska J."/>
            <person name="Eastwood D.C."/>
            <person name="Hamelin R.C."/>
            <person name="Grigoriev I.V."/>
            <person name="U'Ren J.M."/>
        </authorList>
    </citation>
    <scope>NUCLEOTIDE SEQUENCE [LARGE SCALE GENOMIC DNA]</scope>
    <source>
        <strain evidence="1 2">CBS 119005</strain>
    </source>
</reference>
<keyword evidence="2" id="KW-1185">Reference proteome</keyword>
<sequence length="365" mass="41274">MPSLEIPPLHMLFFKGFQSGMQWETQGDLATHGKRNYRFLLHHPHSFRISKVIVKGLKTKRPIIVSLALSDIYQYATENVDLCYCLEPVEFFGHAKDRFAWSRPLTNEAFWAFTYKALHARALFLWTVLRPDEEPQKEVQPLVEALDAFREAFFDYYPIDHATVDGGSFSTKQEDIEDVNDEVSLNEDIRRKYFPHDLTHHTAEGDGNDKLITKFKQIRKNVPRPQQDPDDFDLSKVPDEELFFYDTECRSKHQDAFKDVTRGKGASTAAPKPSGLQPIESKRTYNSFLDYRESGAGVDEEPEEGGRADVEGAGNGDDAMGGAGQEQLVPNLKKLKISDDGDDAMGGVGQEGKVPDLKKLKISDD</sequence>
<dbReference type="EMBL" id="MU393425">
    <property type="protein sequence ID" value="KAI4870282.1"/>
    <property type="molecule type" value="Genomic_DNA"/>
</dbReference>
<name>A0ACB9ZFJ3_9PEZI</name>
<comment type="caution">
    <text evidence="1">The sequence shown here is derived from an EMBL/GenBank/DDBJ whole genome shotgun (WGS) entry which is preliminary data.</text>
</comment>
<proteinExistence type="predicted"/>
<protein>
    <submittedName>
        <fullName evidence="1">Uncharacterized protein</fullName>
    </submittedName>
</protein>
<dbReference type="Proteomes" id="UP001497700">
    <property type="component" value="Unassembled WGS sequence"/>
</dbReference>
<evidence type="ECO:0000313" key="2">
    <source>
        <dbReference type="Proteomes" id="UP001497700"/>
    </source>
</evidence>
<gene>
    <name evidence="1" type="ORF">F4820DRAFT_443401</name>
</gene>
<evidence type="ECO:0000313" key="1">
    <source>
        <dbReference type="EMBL" id="KAI4870282.1"/>
    </source>
</evidence>
<accession>A0ACB9ZFJ3</accession>